<keyword evidence="4 17" id="KW-0812">Transmembrane</keyword>
<sequence length="1399" mass="158243">MKLRWLKVFQTEYAETKERWKFNNPGNNDEMDSVMMRQNRQSKFLSRFSARVLERTCAALGGRRVAALLVCGGGSAAAAVVTAAARAGVPVLRASPSHLHLTYTIANDLLPLEIRLEITARETLHAVRATLLHTHWHTFTLLAVEDIYSTLSLRKDLSSILTAQPLNPKWLSLPTKYSRHALFRRLAEVSRLTRGVVVLICDIHYAKLVMDEARRLNMLDGHFFWLWIDASKGLDVFHTVSNKIENDNHEDLNSFSDKDEALKDELIERRKRDDADNNTVKDIGRNTSRQFETHSKEKINKSVEDSINSSIKFSLRRNSRNIKKSEAHSVNNKMLSLNFSQELDSSRNISSEDVRNYNYVNNKGVETSKIEKNSIEKGKMSFLYRDSSRQTSYSKTKNESFNKYVNSINLGSVNAENTLLKQEIIHSSDESRNLKDRVFSSDISEFLMNPTVHMAKVHNVRDTIERRKDYQFGKEYDEVTNNDNVTVIIDNLPIGLLALHPQPMKIGKETRIAAAAALAGGTERPEKALTASFALFNLVPGFEGGNTWRQVGRIQGRSVKLHTIVWPGGRLVAHGQSDGARTIFRIVTALAPPFVMEGELDEDGQCLRGLPCHRPRTSDRDNLTLAFNDLDRDDDQGPDDFFFPTPKPIFSRMATHCCYGLAMDLLENIAQELEFDFHLYIVEDGLYGSRKLVKPFHKLSEYRSVANEFLLNQQNYRSQYRNGINGLDEDYLYEDDPDEDPEKWNGIVGDLVSGAAHMSFAALSVSAARAEVIDYSQPYFFSGVSILAAPNQRPDIPLLAFLLPFSPELWIAIFTSLNVTAIAVAIYEWLSPFGLNPWGRQRSKNFSISSALWVMWGLLCGHLVAFKAPKSWPNKFLINVWGGFSVIFVASYTANIAALIAGLFFHNAVDDYQGRSNWLSLRVGTASSSVSEYYVQRNNPQLAQQMRRYALQDVEEGIQRLRNGTLDLLIADTPVLDYYRATDHGCKLQRVGDHALAEDTYAIGMAKGFPLKDSVSAVIAKYSSNGYMDILTEKWYGGLPCFKLSPDYGIQPKPLGVAAVAGVFILLGVGMVVGCLILILEHLFYKYTLPVLRHQPKGTIWRSRNIMFFSQKLYRFINCVELVSPHHAARELVNTIRQGHFTSLFQKSVKREHEQRRRRKSKAQLYEMIQAIRRVQQRDHSLGSIKEQEPVETTEVTEELTESKFLSPSPDVSSRSPRPGRSPRQLRSPRGRRKRCSLAGLNVRRFSTDSVLGSESVSNIYERTSHNIGRRLSRDVNFLTSSPPDINTRLRTPSPMVRRAEGSSTRSYQDVSDRSDNYISSDVPTSRASVEILVSEDLDVPPAPPYPRVSPTGARSELSLLSEEELIRLWRSSEREVREALLAALQERRANLDPKQDPG</sequence>
<keyword evidence="13" id="KW-1071">Ligand-gated ion channel</keyword>
<keyword evidence="14" id="KW-0407">Ion channel</keyword>
<evidence type="ECO:0000256" key="14">
    <source>
        <dbReference type="ARBA" id="ARBA00023303"/>
    </source>
</evidence>
<evidence type="ECO:0000256" key="2">
    <source>
        <dbReference type="ARBA" id="ARBA00008685"/>
    </source>
</evidence>
<dbReference type="InterPro" id="IPR015683">
    <property type="entry name" value="Ionotropic_Glu_rcpt"/>
</dbReference>
<feature type="transmembrane region" description="Helical" evidence="17">
    <location>
        <begin position="1055"/>
        <end position="1080"/>
    </location>
</feature>
<dbReference type="FunFam" id="3.40.190.10:FF:000324">
    <property type="entry name" value="Predicted protein"/>
    <property type="match status" value="1"/>
</dbReference>
<dbReference type="SMART" id="SM00918">
    <property type="entry name" value="Lig_chan-Glu_bd"/>
    <property type="match status" value="1"/>
</dbReference>
<keyword evidence="9 17" id="KW-0472">Membrane</keyword>
<dbReference type="Proteomes" id="UP001549921">
    <property type="component" value="Unassembled WGS sequence"/>
</dbReference>
<keyword evidence="12" id="KW-0628">Postsynaptic cell membrane</keyword>
<evidence type="ECO:0000256" key="16">
    <source>
        <dbReference type="SAM" id="MobiDB-lite"/>
    </source>
</evidence>
<dbReference type="SUPFAM" id="SSF53822">
    <property type="entry name" value="Periplasmic binding protein-like I"/>
    <property type="match status" value="1"/>
</dbReference>
<comment type="similarity">
    <text evidence="2">Belongs to the glutamate-gated ion channel (TC 1.A.10.1) family.</text>
</comment>
<name>A0ABD0TAJ2_LOXSC</name>
<evidence type="ECO:0000256" key="5">
    <source>
        <dbReference type="ARBA" id="ARBA00022989"/>
    </source>
</evidence>
<evidence type="ECO:0000256" key="13">
    <source>
        <dbReference type="ARBA" id="ARBA00023286"/>
    </source>
</evidence>
<feature type="transmembrane region" description="Helical" evidence="17">
    <location>
        <begin position="880"/>
        <end position="905"/>
    </location>
</feature>
<keyword evidence="11" id="KW-0325">Glycoprotein</keyword>
<feature type="compositionally biased region" description="Low complexity" evidence="16">
    <location>
        <begin position="1207"/>
        <end position="1226"/>
    </location>
</feature>
<evidence type="ECO:0008006" key="22">
    <source>
        <dbReference type="Google" id="ProtNLM"/>
    </source>
</evidence>
<keyword evidence="3" id="KW-0813">Transport</keyword>
<evidence type="ECO:0000256" key="1">
    <source>
        <dbReference type="ARBA" id="ARBA00004141"/>
    </source>
</evidence>
<feature type="region of interest" description="Disordered" evidence="16">
    <location>
        <begin position="1300"/>
        <end position="1322"/>
    </location>
</feature>
<comment type="caution">
    <text evidence="20">The sequence shown here is derived from an EMBL/GenBank/DDBJ whole genome shotgun (WGS) entry which is preliminary data.</text>
</comment>
<organism evidence="20 21">
    <name type="scientific">Loxostege sticticalis</name>
    <name type="common">Beet webworm moth</name>
    <dbReference type="NCBI Taxonomy" id="481309"/>
    <lineage>
        <taxon>Eukaryota</taxon>
        <taxon>Metazoa</taxon>
        <taxon>Ecdysozoa</taxon>
        <taxon>Arthropoda</taxon>
        <taxon>Hexapoda</taxon>
        <taxon>Insecta</taxon>
        <taxon>Pterygota</taxon>
        <taxon>Neoptera</taxon>
        <taxon>Endopterygota</taxon>
        <taxon>Lepidoptera</taxon>
        <taxon>Glossata</taxon>
        <taxon>Ditrysia</taxon>
        <taxon>Pyraloidea</taxon>
        <taxon>Crambidae</taxon>
        <taxon>Pyraustinae</taxon>
        <taxon>Loxostege</taxon>
    </lineage>
</organism>
<dbReference type="Pfam" id="PF00060">
    <property type="entry name" value="Lig_chan"/>
    <property type="match status" value="1"/>
</dbReference>
<dbReference type="PANTHER" id="PTHR18966">
    <property type="entry name" value="IONOTROPIC GLUTAMATE RECEPTOR"/>
    <property type="match status" value="1"/>
</dbReference>
<proteinExistence type="inferred from homology"/>
<dbReference type="GO" id="GO:0045211">
    <property type="term" value="C:postsynaptic membrane"/>
    <property type="evidence" value="ECO:0007669"/>
    <property type="project" value="UniProtKB-SubCell"/>
</dbReference>
<protein>
    <recommendedName>
        <fullName evidence="22">Glutamate [NMDA] receptor subunit 3A</fullName>
    </recommendedName>
</protein>
<dbReference type="Gene3D" id="1.10.287.70">
    <property type="match status" value="1"/>
</dbReference>
<dbReference type="InterPro" id="IPR001828">
    <property type="entry name" value="ANF_lig-bd_rcpt"/>
</dbReference>
<dbReference type="Gene3D" id="3.40.190.10">
    <property type="entry name" value="Periplasmic binding protein-like II"/>
    <property type="match status" value="1"/>
</dbReference>
<feature type="transmembrane region" description="Helical" evidence="17">
    <location>
        <begin position="809"/>
        <end position="830"/>
    </location>
</feature>
<dbReference type="Pfam" id="PF10613">
    <property type="entry name" value="Lig_chan-Glu_bd"/>
    <property type="match status" value="1"/>
</dbReference>
<dbReference type="Pfam" id="PF01094">
    <property type="entry name" value="ANF_receptor"/>
    <property type="match status" value="1"/>
</dbReference>
<feature type="compositionally biased region" description="Acidic residues" evidence="16">
    <location>
        <begin position="1190"/>
        <end position="1200"/>
    </location>
</feature>
<evidence type="ECO:0000256" key="3">
    <source>
        <dbReference type="ARBA" id="ARBA00022448"/>
    </source>
</evidence>
<feature type="region of interest" description="Disordered" evidence="16">
    <location>
        <begin position="1179"/>
        <end position="1234"/>
    </location>
</feature>
<feature type="domain" description="Ionotropic glutamate receptor C-terminal" evidence="18">
    <location>
        <begin position="640"/>
        <end position="1038"/>
    </location>
</feature>
<evidence type="ECO:0000313" key="20">
    <source>
        <dbReference type="EMBL" id="KAL0840304.1"/>
    </source>
</evidence>
<reference evidence="20 21" key="1">
    <citation type="submission" date="2024-06" db="EMBL/GenBank/DDBJ databases">
        <title>A chromosome-level genome assembly of beet webworm, Loxostege sticticalis.</title>
        <authorList>
            <person name="Zhang Y."/>
        </authorList>
    </citation>
    <scope>NUCLEOTIDE SEQUENCE [LARGE SCALE GENOMIC DNA]</scope>
    <source>
        <strain evidence="20">AQ028</strain>
        <tissue evidence="20">Male pupae</tissue>
    </source>
</reference>
<accession>A0ABD0TAJ2</accession>
<evidence type="ECO:0000256" key="4">
    <source>
        <dbReference type="ARBA" id="ARBA00022692"/>
    </source>
</evidence>
<keyword evidence="6" id="KW-0770">Synapse</keyword>
<evidence type="ECO:0000256" key="9">
    <source>
        <dbReference type="ARBA" id="ARBA00023136"/>
    </source>
</evidence>
<dbReference type="InterPro" id="IPR028082">
    <property type="entry name" value="Peripla_BP_I"/>
</dbReference>
<evidence type="ECO:0000256" key="12">
    <source>
        <dbReference type="ARBA" id="ARBA00023257"/>
    </source>
</evidence>
<dbReference type="SUPFAM" id="SSF53850">
    <property type="entry name" value="Periplasmic binding protein-like II"/>
    <property type="match status" value="1"/>
</dbReference>
<dbReference type="EMBL" id="JBEDNZ010000007">
    <property type="protein sequence ID" value="KAL0840304.1"/>
    <property type="molecule type" value="Genomic_DNA"/>
</dbReference>
<evidence type="ECO:0000256" key="17">
    <source>
        <dbReference type="SAM" id="Phobius"/>
    </source>
</evidence>
<evidence type="ECO:0000313" key="21">
    <source>
        <dbReference type="Proteomes" id="UP001549921"/>
    </source>
</evidence>
<dbReference type="InterPro" id="IPR019594">
    <property type="entry name" value="Glu/Gly-bd"/>
</dbReference>
<evidence type="ECO:0000259" key="19">
    <source>
        <dbReference type="SMART" id="SM00918"/>
    </source>
</evidence>
<evidence type="ECO:0000256" key="6">
    <source>
        <dbReference type="ARBA" id="ARBA00023018"/>
    </source>
</evidence>
<dbReference type="SMART" id="SM00079">
    <property type="entry name" value="PBPe"/>
    <property type="match status" value="1"/>
</dbReference>
<keyword evidence="10" id="KW-0675">Receptor</keyword>
<evidence type="ECO:0000256" key="7">
    <source>
        <dbReference type="ARBA" id="ARBA00023054"/>
    </source>
</evidence>
<evidence type="ECO:0000256" key="8">
    <source>
        <dbReference type="ARBA" id="ARBA00023065"/>
    </source>
</evidence>
<keyword evidence="7" id="KW-0175">Coiled coil</keyword>
<gene>
    <name evidence="20" type="ORF">ABMA28_015576</name>
</gene>
<comment type="subcellular location">
    <subcellularLocation>
        <location evidence="1">Membrane</location>
        <topology evidence="1">Multi-pass membrane protein</topology>
    </subcellularLocation>
    <subcellularLocation>
        <location evidence="15">Postsynaptic cell membrane</location>
    </subcellularLocation>
</comment>
<feature type="compositionally biased region" description="Basic and acidic residues" evidence="16">
    <location>
        <begin position="1179"/>
        <end position="1189"/>
    </location>
</feature>
<keyword evidence="8" id="KW-0406">Ion transport</keyword>
<evidence type="ECO:0000256" key="10">
    <source>
        <dbReference type="ARBA" id="ARBA00023170"/>
    </source>
</evidence>
<evidence type="ECO:0000256" key="11">
    <source>
        <dbReference type="ARBA" id="ARBA00023180"/>
    </source>
</evidence>
<dbReference type="GO" id="GO:0043226">
    <property type="term" value="C:organelle"/>
    <property type="evidence" value="ECO:0007669"/>
    <property type="project" value="UniProtKB-ARBA"/>
</dbReference>
<dbReference type="FunFam" id="3.40.190.10:FF:000078">
    <property type="entry name" value="glutamate receptor ionotropic, NMDA 3B"/>
    <property type="match status" value="1"/>
</dbReference>
<dbReference type="Gene3D" id="3.40.50.2300">
    <property type="match status" value="2"/>
</dbReference>
<feature type="domain" description="Ionotropic glutamate receptor L-glutamate and glycine-binding" evidence="19">
    <location>
        <begin position="648"/>
        <end position="753"/>
    </location>
</feature>
<dbReference type="GO" id="GO:0034220">
    <property type="term" value="P:monoatomic ion transmembrane transport"/>
    <property type="evidence" value="ECO:0007669"/>
    <property type="project" value="UniProtKB-KW"/>
</dbReference>
<dbReference type="FunFam" id="1.10.287.70:FF:000191">
    <property type="entry name" value="Glutamate receptor ionotropic, NMDA 3A"/>
    <property type="match status" value="1"/>
</dbReference>
<keyword evidence="5 17" id="KW-1133">Transmembrane helix</keyword>
<dbReference type="InterPro" id="IPR001320">
    <property type="entry name" value="Iontro_rcpt_C"/>
</dbReference>
<evidence type="ECO:0000256" key="15">
    <source>
        <dbReference type="ARBA" id="ARBA00034100"/>
    </source>
</evidence>
<feature type="transmembrane region" description="Helical" evidence="17">
    <location>
        <begin position="851"/>
        <end position="868"/>
    </location>
</feature>
<evidence type="ECO:0000259" key="18">
    <source>
        <dbReference type="SMART" id="SM00079"/>
    </source>
</evidence>